<sequence length="86" mass="9722">MSDQIREFLASSFGNAICFKSSDLKITYFCTYEDFIIMFGEVIRNGIENGLGTDQLIEEIKVHDQVMGYGWSNILQTSTDQNGNIV</sequence>
<protein>
    <submittedName>
        <fullName evidence="1">Uncharacterized protein</fullName>
    </submittedName>
</protein>
<reference evidence="1" key="1">
    <citation type="submission" date="2023-03" db="EMBL/GenBank/DDBJ databases">
        <title>MT1 and MT2 Draft Genomes of Novel Species.</title>
        <authorList>
            <person name="Venkateswaran K."/>
        </authorList>
    </citation>
    <scope>NUCLEOTIDE SEQUENCE</scope>
    <source>
        <strain evidence="1">F6_3S_P_1C</strain>
    </source>
</reference>
<gene>
    <name evidence="1" type="ORF">P5G61_02340</name>
</gene>
<organism evidence="1 2">
    <name type="scientific">Paenibacillus vandeheii</name>
    <dbReference type="NCBI Taxonomy" id="3035917"/>
    <lineage>
        <taxon>Bacteria</taxon>
        <taxon>Bacillati</taxon>
        <taxon>Bacillota</taxon>
        <taxon>Bacilli</taxon>
        <taxon>Bacillales</taxon>
        <taxon>Paenibacillaceae</taxon>
        <taxon>Paenibacillus</taxon>
    </lineage>
</organism>
<comment type="caution">
    <text evidence="1">The sequence shown here is derived from an EMBL/GenBank/DDBJ whole genome shotgun (WGS) entry which is preliminary data.</text>
</comment>
<proteinExistence type="predicted"/>
<evidence type="ECO:0000313" key="1">
    <source>
        <dbReference type="EMBL" id="MDN4600052.1"/>
    </source>
</evidence>
<keyword evidence="2" id="KW-1185">Reference proteome</keyword>
<evidence type="ECO:0000313" key="2">
    <source>
        <dbReference type="Proteomes" id="UP001174205"/>
    </source>
</evidence>
<dbReference type="EMBL" id="JAROCD010000001">
    <property type="protein sequence ID" value="MDN4600052.1"/>
    <property type="molecule type" value="Genomic_DNA"/>
</dbReference>
<dbReference type="RefSeq" id="WP_301244047.1">
    <property type="nucleotide sequence ID" value="NZ_JAROCD010000001.1"/>
</dbReference>
<dbReference type="Proteomes" id="UP001174205">
    <property type="component" value="Unassembled WGS sequence"/>
</dbReference>
<name>A0ABT8J4X9_9BACL</name>
<accession>A0ABT8J4X9</accession>